<evidence type="ECO:0000256" key="5">
    <source>
        <dbReference type="ARBA" id="ARBA00022679"/>
    </source>
</evidence>
<feature type="domain" description="Beta-ketoacyl-[acyl-carrier-protein] synthase III C-terminal" evidence="10">
    <location>
        <begin position="242"/>
        <end position="329"/>
    </location>
</feature>
<dbReference type="InterPro" id="IPR016039">
    <property type="entry name" value="Thiolase-like"/>
</dbReference>
<dbReference type="InterPro" id="IPR013751">
    <property type="entry name" value="ACP_syn_III_N"/>
</dbReference>
<organism evidence="12 13">
    <name type="scientific">Luteococcus sanguinis</name>
    <dbReference type="NCBI Taxonomy" id="174038"/>
    <lineage>
        <taxon>Bacteria</taxon>
        <taxon>Bacillati</taxon>
        <taxon>Actinomycetota</taxon>
        <taxon>Actinomycetes</taxon>
        <taxon>Propionibacteriales</taxon>
        <taxon>Propionibacteriaceae</taxon>
        <taxon>Luteococcus</taxon>
    </lineage>
</organism>
<evidence type="ECO:0000259" key="11">
    <source>
        <dbReference type="Pfam" id="PF08545"/>
    </source>
</evidence>
<gene>
    <name evidence="12" type="ORF">ACFP57_08415</name>
</gene>
<keyword evidence="3" id="KW-0963">Cytoplasm</keyword>
<comment type="similarity">
    <text evidence="2">Belongs to the thiolase-like superfamily. FabH family.</text>
</comment>
<evidence type="ECO:0000256" key="8">
    <source>
        <dbReference type="ARBA" id="ARBA00023160"/>
    </source>
</evidence>
<keyword evidence="9 12" id="KW-0012">Acyltransferase</keyword>
<comment type="caution">
    <text evidence="12">The sequence shown here is derived from an EMBL/GenBank/DDBJ whole genome shotgun (WGS) entry which is preliminary data.</text>
</comment>
<dbReference type="InterPro" id="IPR004655">
    <property type="entry name" value="FabH"/>
</dbReference>
<dbReference type="RefSeq" id="WP_343884800.1">
    <property type="nucleotide sequence ID" value="NZ_BAAAKI010000003.1"/>
</dbReference>
<feature type="domain" description="Beta-ketoacyl-[acyl-carrier-protein] synthase III N-terminal" evidence="11">
    <location>
        <begin position="117"/>
        <end position="193"/>
    </location>
</feature>
<name>A0ABW1X547_9ACTN</name>
<dbReference type="NCBIfam" id="NF006829">
    <property type="entry name" value="PRK09352.1"/>
    <property type="match status" value="1"/>
</dbReference>
<evidence type="ECO:0000259" key="10">
    <source>
        <dbReference type="Pfam" id="PF08541"/>
    </source>
</evidence>
<accession>A0ABW1X547</accession>
<protein>
    <submittedName>
        <fullName evidence="12">Beta-ketoacyl-ACP synthase III</fullName>
        <ecNumber evidence="12">2.3.1.180</ecNumber>
    </submittedName>
</protein>
<reference evidence="13" key="1">
    <citation type="journal article" date="2019" name="Int. J. Syst. Evol. Microbiol.">
        <title>The Global Catalogue of Microorganisms (GCM) 10K type strain sequencing project: providing services to taxonomists for standard genome sequencing and annotation.</title>
        <authorList>
            <consortium name="The Broad Institute Genomics Platform"/>
            <consortium name="The Broad Institute Genome Sequencing Center for Infectious Disease"/>
            <person name="Wu L."/>
            <person name="Ma J."/>
        </authorList>
    </citation>
    <scope>NUCLEOTIDE SEQUENCE [LARGE SCALE GENOMIC DNA]</scope>
    <source>
        <strain evidence="13">CGMCC 1.15277</strain>
    </source>
</reference>
<sequence length="331" mass="35258">MSGQIKTLQENRFARILSVGSERGNRVVTNEEMCTMIDSTPEWIEQRTGITERRWIDETQTPLSMAVGASRTALERAGITPEQVSAIVVATVSHFQQTPALACHIAFELGCPDPAAFDLSAACAGFGFGLATAETLVRGGTSEYVLVVGVEALSLMLDKSDRSTAFIFSDGAGAVVVGPSETPGMGPVVWGTDPKATDVIMTDDWTMTMPKGEFPFLKMEGRQVFRWATTFIAEKSAEAIAVAGLTPDQLDVFIPHQANNRITDSMLRHLKLPENVVVSRDICTMGNSSAASIPVAMDALLEQGQAKSGDTALVIGFGAGLSFAGQVITLP</sequence>
<keyword evidence="6" id="KW-0276">Fatty acid metabolism</keyword>
<evidence type="ECO:0000256" key="2">
    <source>
        <dbReference type="ARBA" id="ARBA00008642"/>
    </source>
</evidence>
<evidence type="ECO:0000256" key="6">
    <source>
        <dbReference type="ARBA" id="ARBA00022832"/>
    </source>
</evidence>
<evidence type="ECO:0000256" key="3">
    <source>
        <dbReference type="ARBA" id="ARBA00022490"/>
    </source>
</evidence>
<evidence type="ECO:0000313" key="13">
    <source>
        <dbReference type="Proteomes" id="UP001596266"/>
    </source>
</evidence>
<dbReference type="PANTHER" id="PTHR34069:SF2">
    <property type="entry name" value="BETA-KETOACYL-[ACYL-CARRIER-PROTEIN] SYNTHASE III"/>
    <property type="match status" value="1"/>
</dbReference>
<dbReference type="Pfam" id="PF08541">
    <property type="entry name" value="ACP_syn_III_C"/>
    <property type="match status" value="1"/>
</dbReference>
<keyword evidence="8" id="KW-0275">Fatty acid biosynthesis</keyword>
<dbReference type="CDD" id="cd00830">
    <property type="entry name" value="KAS_III"/>
    <property type="match status" value="1"/>
</dbReference>
<proteinExistence type="inferred from homology"/>
<dbReference type="PANTHER" id="PTHR34069">
    <property type="entry name" value="3-OXOACYL-[ACYL-CARRIER-PROTEIN] SYNTHASE 3"/>
    <property type="match status" value="1"/>
</dbReference>
<comment type="pathway">
    <text evidence="1">Lipid metabolism.</text>
</comment>
<dbReference type="InterPro" id="IPR013747">
    <property type="entry name" value="ACP_syn_III_C"/>
</dbReference>
<keyword evidence="4" id="KW-0444">Lipid biosynthesis</keyword>
<evidence type="ECO:0000256" key="1">
    <source>
        <dbReference type="ARBA" id="ARBA00005189"/>
    </source>
</evidence>
<dbReference type="Proteomes" id="UP001596266">
    <property type="component" value="Unassembled WGS sequence"/>
</dbReference>
<evidence type="ECO:0000256" key="7">
    <source>
        <dbReference type="ARBA" id="ARBA00023098"/>
    </source>
</evidence>
<keyword evidence="5 12" id="KW-0808">Transferase</keyword>
<dbReference type="SUPFAM" id="SSF53901">
    <property type="entry name" value="Thiolase-like"/>
    <property type="match status" value="1"/>
</dbReference>
<evidence type="ECO:0000256" key="9">
    <source>
        <dbReference type="ARBA" id="ARBA00023315"/>
    </source>
</evidence>
<dbReference type="GO" id="GO:0033818">
    <property type="term" value="F:beta-ketoacyl-acyl-carrier-protein synthase III activity"/>
    <property type="evidence" value="ECO:0007669"/>
    <property type="project" value="UniProtKB-EC"/>
</dbReference>
<dbReference type="EC" id="2.3.1.180" evidence="12"/>
<dbReference type="Gene3D" id="3.40.47.10">
    <property type="match status" value="1"/>
</dbReference>
<evidence type="ECO:0000256" key="4">
    <source>
        <dbReference type="ARBA" id="ARBA00022516"/>
    </source>
</evidence>
<evidence type="ECO:0000313" key="12">
    <source>
        <dbReference type="EMBL" id="MFC6397001.1"/>
    </source>
</evidence>
<keyword evidence="7" id="KW-0443">Lipid metabolism</keyword>
<dbReference type="Pfam" id="PF08545">
    <property type="entry name" value="ACP_syn_III"/>
    <property type="match status" value="1"/>
</dbReference>
<keyword evidence="13" id="KW-1185">Reference proteome</keyword>
<dbReference type="EMBL" id="JBHSUA010000018">
    <property type="protein sequence ID" value="MFC6397001.1"/>
    <property type="molecule type" value="Genomic_DNA"/>
</dbReference>
<dbReference type="NCBIfam" id="TIGR00747">
    <property type="entry name" value="fabH"/>
    <property type="match status" value="1"/>
</dbReference>